<accession>A0A9W6XB20</accession>
<evidence type="ECO:0000313" key="1">
    <source>
        <dbReference type="EMBL" id="GMF35201.1"/>
    </source>
</evidence>
<evidence type="ECO:0000313" key="2">
    <source>
        <dbReference type="Proteomes" id="UP001165083"/>
    </source>
</evidence>
<dbReference type="EMBL" id="BSXW01001257">
    <property type="protein sequence ID" value="GMF35201.1"/>
    <property type="molecule type" value="Genomic_DNA"/>
</dbReference>
<dbReference type="Proteomes" id="UP001165083">
    <property type="component" value="Unassembled WGS sequence"/>
</dbReference>
<reference evidence="1" key="1">
    <citation type="submission" date="2023-04" db="EMBL/GenBank/DDBJ databases">
        <title>Phytophthora lilii NBRC 32176.</title>
        <authorList>
            <person name="Ichikawa N."/>
            <person name="Sato H."/>
            <person name="Tonouchi N."/>
        </authorList>
    </citation>
    <scope>NUCLEOTIDE SEQUENCE</scope>
    <source>
        <strain evidence="1">NBRC 32176</strain>
    </source>
</reference>
<dbReference type="AlphaFoldDB" id="A0A9W6XB20"/>
<sequence length="127" mass="13909">MPRTHLYKQPNEMGKIGSQNDTSMELWTAQTDAFEVNLEAVSTVRWPDSQTARSSRSFVQSTLPLAVLRTDAAAGNPSSLTFTNKSELTSMQTNYASLAQVLMAKLLDVLPTHTLALSCQYVVAVSK</sequence>
<name>A0A9W6XB20_9STRA</name>
<proteinExistence type="predicted"/>
<protein>
    <submittedName>
        <fullName evidence="1">Unnamed protein product</fullName>
    </submittedName>
</protein>
<keyword evidence="2" id="KW-1185">Reference proteome</keyword>
<organism evidence="1 2">
    <name type="scientific">Phytophthora lilii</name>
    <dbReference type="NCBI Taxonomy" id="2077276"/>
    <lineage>
        <taxon>Eukaryota</taxon>
        <taxon>Sar</taxon>
        <taxon>Stramenopiles</taxon>
        <taxon>Oomycota</taxon>
        <taxon>Peronosporomycetes</taxon>
        <taxon>Peronosporales</taxon>
        <taxon>Peronosporaceae</taxon>
        <taxon>Phytophthora</taxon>
    </lineage>
</organism>
<gene>
    <name evidence="1" type="ORF">Plil01_001496700</name>
</gene>
<comment type="caution">
    <text evidence="1">The sequence shown here is derived from an EMBL/GenBank/DDBJ whole genome shotgun (WGS) entry which is preliminary data.</text>
</comment>